<reference evidence="2 3" key="2">
    <citation type="submission" date="2013-02" db="EMBL/GenBank/DDBJ databases">
        <title>The Genome Sequence of Plasmodium falciparum 7G8.</title>
        <authorList>
            <consortium name="The Broad Institute Genome Sequencing Platform"/>
            <consortium name="The Broad Institute Genome Sequencing Center for Infectious Disease"/>
            <person name="Neafsey D."/>
            <person name="Cheeseman I."/>
            <person name="Volkman S."/>
            <person name="Adams J."/>
            <person name="Walker B."/>
            <person name="Young S.K."/>
            <person name="Zeng Q."/>
            <person name="Gargeya S."/>
            <person name="Fitzgerald M."/>
            <person name="Haas B."/>
            <person name="Abouelleil A."/>
            <person name="Alvarado L."/>
            <person name="Arachchi H.M."/>
            <person name="Berlin A.M."/>
            <person name="Chapman S.B."/>
            <person name="Dewar J."/>
            <person name="Goldberg J."/>
            <person name="Griggs A."/>
            <person name="Gujja S."/>
            <person name="Hansen M."/>
            <person name="Howarth C."/>
            <person name="Imamovic A."/>
            <person name="Larimer J."/>
            <person name="McCowan C."/>
            <person name="Murphy C."/>
            <person name="Neiman D."/>
            <person name="Pearson M."/>
            <person name="Priest M."/>
            <person name="Roberts A."/>
            <person name="Saif S."/>
            <person name="Shea T."/>
            <person name="Sisk P."/>
            <person name="Sykes S."/>
            <person name="Wortman J."/>
            <person name="Nusbaum C."/>
            <person name="Birren B."/>
        </authorList>
    </citation>
    <scope>NUCLEOTIDE SEQUENCE [LARGE SCALE GENOMIC DNA]</scope>
    <source>
        <strain evidence="2 3">7G8</strain>
    </source>
</reference>
<dbReference type="InterPro" id="IPR036869">
    <property type="entry name" value="J_dom_sf"/>
</dbReference>
<dbReference type="Gene3D" id="1.10.287.110">
    <property type="entry name" value="DnaJ domain"/>
    <property type="match status" value="1"/>
</dbReference>
<evidence type="ECO:0008006" key="4">
    <source>
        <dbReference type="Google" id="ProtNLM"/>
    </source>
</evidence>
<dbReference type="PANTHER" id="PTHR46620">
    <property type="entry name" value="J DOMAIN-CONTAINING PROTEIN SPF31"/>
    <property type="match status" value="1"/>
</dbReference>
<evidence type="ECO:0000313" key="2">
    <source>
        <dbReference type="EMBL" id="EUR70212.1"/>
    </source>
</evidence>
<dbReference type="AlphaFoldDB" id="W7EZC4"/>
<dbReference type="InterPro" id="IPR001623">
    <property type="entry name" value="DnaJ_domain"/>
</dbReference>
<feature type="region of interest" description="Disordered" evidence="1">
    <location>
        <begin position="303"/>
        <end position="327"/>
    </location>
</feature>
<dbReference type="Proteomes" id="UP000030688">
    <property type="component" value="Unassembled WGS sequence"/>
</dbReference>
<dbReference type="EMBL" id="KE123623">
    <property type="protein sequence ID" value="EUR70212.1"/>
    <property type="molecule type" value="Genomic_DNA"/>
</dbReference>
<dbReference type="VEuPathDB" id="PlasmoDB:Pf7G8_110030100"/>
<gene>
    <name evidence="2" type="ORF">PFBG_03440</name>
</gene>
<dbReference type="OrthoDB" id="10250354at2759"/>
<accession>W7EZC4</accession>
<dbReference type="PANTHER" id="PTHR46620:SF1">
    <property type="entry name" value="J DOMAIN-CONTAINING PROTEIN SPF31"/>
    <property type="match status" value="1"/>
</dbReference>
<reference evidence="3" key="1">
    <citation type="submission" date="2007-11" db="EMBL/GenBank/DDBJ databases">
        <authorList>
            <consortium name="The Broad Institute Genome Sequencing Platform"/>
            <person name="Volkman S.K."/>
            <person name="Daily J.P."/>
            <person name="Sarr O."/>
            <person name="Ndiaye D."/>
            <person name="Ndir O."/>
            <person name="Mboup S."/>
            <person name="Lukens A."/>
            <person name="Stange-Thomann N."/>
            <person name="Mauceli E."/>
            <person name="Gnerre S."/>
            <person name="Jaffe D."/>
            <person name="Zainoun J."/>
            <person name="Wiegand R.C."/>
            <person name="Birren B."/>
            <person name="Galagan J."/>
            <person name="Lander E."/>
            <person name="Wirth D.F."/>
        </authorList>
    </citation>
    <scope>NUCLEOTIDE SEQUENCE [LARGE SCALE GENOMIC DNA]</scope>
    <source>
        <strain evidence="3">7G8</strain>
    </source>
</reference>
<name>W7EZC4_PLAF8</name>
<proteinExistence type="predicted"/>
<organism evidence="2 3">
    <name type="scientific">Plasmodium falciparum (isolate 7G8)</name>
    <dbReference type="NCBI Taxonomy" id="57266"/>
    <lineage>
        <taxon>Eukaryota</taxon>
        <taxon>Sar</taxon>
        <taxon>Alveolata</taxon>
        <taxon>Apicomplexa</taxon>
        <taxon>Aconoidasida</taxon>
        <taxon>Haemosporida</taxon>
        <taxon>Plasmodiidae</taxon>
        <taxon>Plasmodium</taxon>
        <taxon>Plasmodium (Laverania)</taxon>
    </lineage>
</organism>
<evidence type="ECO:0000256" key="1">
    <source>
        <dbReference type="SAM" id="MobiDB-lite"/>
    </source>
</evidence>
<evidence type="ECO:0000313" key="3">
    <source>
        <dbReference type="Proteomes" id="UP000030688"/>
    </source>
</evidence>
<dbReference type="CDD" id="cd06257">
    <property type="entry name" value="DnaJ"/>
    <property type="match status" value="1"/>
</dbReference>
<dbReference type="SUPFAM" id="SSF46565">
    <property type="entry name" value="Chaperone J-domain"/>
    <property type="match status" value="1"/>
</dbReference>
<protein>
    <recommendedName>
        <fullName evidence="4">DnaJ protein</fullName>
    </recommendedName>
</protein>
<sequence length="602" mass="71816">MKQKKMDFRKNKNNNDSNNVIIINDEINSDISLESSEEEVDNYDQHYDNFLTPKNGNGNRVLNHNHIHNLKSKKNNIIIDLTLSDNSNKDYVEYQNVKKNCEDNFKEGDNPSNISVSTKEFIDCYKNDKVKNIKVNEKQIEQNNTKNQESQKNIHINNTSFMKISCNEKNKNEMINEFKINEHDNISIHSVHTIEEDTVNSNEDINFNNNKNNCMNFLHNEHNKRNYEQMMEHNIRNEKNKRHIIIENTKTHKITSPCINLEDITQPEHLNQTPQNKKKYYRNINNNVIDLDKENEQTKDFSFYKNDHSSSNKNRKKNNPNNAYHANHANPFKSNMFRNILFNKKYRIEDLYYIKLKYDDLSNIEKKEEENVKNFYNKYYKCSFYVDKNINNICLKKYDICNYCKHCLKFLKFLIIHGNKYKGNLINIFFIYSDIQQLIFTYKCEKKHLFNISLFHVIHNLWCPHDFCLFQCKGSYSKNYATEFFRLKELESMEKQKRLFLQAKVFCLFNSYGTLPVNKKNVESEYTNDIDRIIKNANNPWEVLQMNTYTKLDISDKTELKKMARKNYHKLALKVHPDKNKNDNASLAMNILTNSMQSIMSI</sequence>